<reference evidence="1 2" key="1">
    <citation type="submission" date="2015-11" db="EMBL/GenBank/DDBJ databases">
        <title>Draft genome sequence of Paramesorhizobium deserti A-3-E, a strain highly resistant to diverse beta-lactam antibiotics.</title>
        <authorList>
            <person name="Lv R."/>
            <person name="Yang X."/>
            <person name="Fang N."/>
            <person name="Guo J."/>
            <person name="Luo X."/>
            <person name="Peng F."/>
            <person name="Yang R."/>
            <person name="Cui Y."/>
            <person name="Fang C."/>
            <person name="Song Y."/>
        </authorList>
    </citation>
    <scope>NUCLEOTIDE SEQUENCE [LARGE SCALE GENOMIC DNA]</scope>
    <source>
        <strain evidence="1 2">A-3-E</strain>
    </source>
</reference>
<dbReference type="STRING" id="1494590.ATN84_05255"/>
<proteinExistence type="predicted"/>
<keyword evidence="2" id="KW-1185">Reference proteome</keyword>
<evidence type="ECO:0000313" key="2">
    <source>
        <dbReference type="Proteomes" id="UP000070107"/>
    </source>
</evidence>
<dbReference type="Proteomes" id="UP000070107">
    <property type="component" value="Unassembled WGS sequence"/>
</dbReference>
<accession>A0A135I112</accession>
<evidence type="ECO:0000313" key="1">
    <source>
        <dbReference type="EMBL" id="KXF79140.1"/>
    </source>
</evidence>
<name>A0A135I112_9HYPH</name>
<comment type="caution">
    <text evidence="1">The sequence shown here is derived from an EMBL/GenBank/DDBJ whole genome shotgun (WGS) entry which is preliminary data.</text>
</comment>
<dbReference type="EMBL" id="LNTU01000001">
    <property type="protein sequence ID" value="KXF79140.1"/>
    <property type="molecule type" value="Genomic_DNA"/>
</dbReference>
<protein>
    <submittedName>
        <fullName evidence="1">Uncharacterized protein</fullName>
    </submittedName>
</protein>
<dbReference type="AlphaFoldDB" id="A0A135I112"/>
<organism evidence="1 2">
    <name type="scientific">Paramesorhizobium deserti</name>
    <dbReference type="NCBI Taxonomy" id="1494590"/>
    <lineage>
        <taxon>Bacteria</taxon>
        <taxon>Pseudomonadati</taxon>
        <taxon>Pseudomonadota</taxon>
        <taxon>Alphaproteobacteria</taxon>
        <taxon>Hyphomicrobiales</taxon>
        <taxon>Phyllobacteriaceae</taxon>
        <taxon>Paramesorhizobium</taxon>
    </lineage>
</organism>
<gene>
    <name evidence="1" type="ORF">ATN84_05255</name>
</gene>
<sequence length="117" mass="13369">MEAARTLIRQPKGEPAMTEITHEEIEGRLIAQREVLGFMLAILARREGAGDALWNELEERATFQNQQEDPGVLPTRAFAAEAAMMREFRLIVDEARARFNEARGKDRNYSQPPELEE</sequence>